<evidence type="ECO:0000256" key="3">
    <source>
        <dbReference type="ARBA" id="ARBA00023002"/>
    </source>
</evidence>
<feature type="domain" description="FAD-binding" evidence="5">
    <location>
        <begin position="19"/>
        <end position="349"/>
    </location>
</feature>
<comment type="caution">
    <text evidence="6">The sequence shown here is derived from an EMBL/GenBank/DDBJ whole genome shotgun (WGS) entry which is preliminary data.</text>
</comment>
<feature type="transmembrane region" description="Helical" evidence="4">
    <location>
        <begin position="17"/>
        <end position="36"/>
    </location>
</feature>
<dbReference type="InterPro" id="IPR002938">
    <property type="entry name" value="FAD-bd"/>
</dbReference>
<keyword evidence="4" id="KW-1133">Transmembrane helix</keyword>
<dbReference type="SUPFAM" id="SSF54373">
    <property type="entry name" value="FAD-linked reductases, C-terminal domain"/>
    <property type="match status" value="1"/>
</dbReference>
<dbReference type="InterPro" id="IPR036188">
    <property type="entry name" value="FAD/NAD-bd_sf"/>
</dbReference>
<dbReference type="GO" id="GO:0044550">
    <property type="term" value="P:secondary metabolite biosynthetic process"/>
    <property type="evidence" value="ECO:0007669"/>
    <property type="project" value="TreeGrafter"/>
</dbReference>
<dbReference type="AlphaFoldDB" id="A0AAD4Q6L7"/>
<evidence type="ECO:0000256" key="2">
    <source>
        <dbReference type="ARBA" id="ARBA00022827"/>
    </source>
</evidence>
<dbReference type="RefSeq" id="XP_046078083.1">
    <property type="nucleotide sequence ID" value="XM_046210327.1"/>
</dbReference>
<proteinExistence type="predicted"/>
<reference evidence="6" key="1">
    <citation type="submission" date="2021-12" db="EMBL/GenBank/DDBJ databases">
        <title>Convergent genome expansion in fungi linked to evolution of root-endophyte symbiosis.</title>
        <authorList>
            <consortium name="DOE Joint Genome Institute"/>
            <person name="Ke Y.-H."/>
            <person name="Bonito G."/>
            <person name="Liao H.-L."/>
            <person name="Looney B."/>
            <person name="Rojas-Flechas A."/>
            <person name="Nash J."/>
            <person name="Hameed K."/>
            <person name="Schadt C."/>
            <person name="Martin F."/>
            <person name="Crous P.W."/>
            <person name="Miettinen O."/>
            <person name="Magnuson J.K."/>
            <person name="Labbe J."/>
            <person name="Jacobson D."/>
            <person name="Doktycz M.J."/>
            <person name="Veneault-Fourrey C."/>
            <person name="Kuo A."/>
            <person name="Mondo S."/>
            <person name="Calhoun S."/>
            <person name="Riley R."/>
            <person name="Ohm R."/>
            <person name="LaButti K."/>
            <person name="Andreopoulos B."/>
            <person name="Pangilinan J."/>
            <person name="Nolan M."/>
            <person name="Tritt A."/>
            <person name="Clum A."/>
            <person name="Lipzen A."/>
            <person name="Daum C."/>
            <person name="Barry K."/>
            <person name="Grigoriev I.V."/>
            <person name="Vilgalys R."/>
        </authorList>
    </citation>
    <scope>NUCLEOTIDE SEQUENCE</scope>
    <source>
        <strain evidence="6">PMI_201</strain>
    </source>
</reference>
<evidence type="ECO:0000256" key="1">
    <source>
        <dbReference type="ARBA" id="ARBA00022630"/>
    </source>
</evidence>
<evidence type="ECO:0000256" key="4">
    <source>
        <dbReference type="SAM" id="Phobius"/>
    </source>
</evidence>
<evidence type="ECO:0000259" key="5">
    <source>
        <dbReference type="Pfam" id="PF01494"/>
    </source>
</evidence>
<keyword evidence="4" id="KW-0472">Membrane</keyword>
<name>A0AAD4Q6L7_9EURO</name>
<dbReference type="Pfam" id="PF01494">
    <property type="entry name" value="FAD_binding_3"/>
    <property type="match status" value="1"/>
</dbReference>
<dbReference type="GO" id="GO:0016491">
    <property type="term" value="F:oxidoreductase activity"/>
    <property type="evidence" value="ECO:0007669"/>
    <property type="project" value="UniProtKB-KW"/>
</dbReference>
<dbReference type="PANTHER" id="PTHR46720:SF3">
    <property type="entry name" value="FAD-BINDING DOMAIN-CONTAINING PROTEIN-RELATED"/>
    <property type="match status" value="1"/>
</dbReference>
<dbReference type="GO" id="GO:0071949">
    <property type="term" value="F:FAD binding"/>
    <property type="evidence" value="ECO:0007669"/>
    <property type="project" value="InterPro"/>
</dbReference>
<gene>
    <name evidence="6" type="ORF">BGW36DRAFT_285538</name>
</gene>
<sequence>MAVDTQPVNTNDASSPFGVAIIGCGLIGLHVALGLIKRNIPVTIYEQAAEFREIGAGVGFSGRIKENMGALDSRIPEALSSVSIESNQALRWVDGTTQEDLSLRPADKVYDMQIPDKTYFFCHRAQFITELMNLLPSGCIKLGKRLDTIERDGDTVVMTFTDKTKERTDAVIGCDGLKSRVRYLVMGDNNPAAIPHYANESAYRCLADMAKVAPLLGNFATGFTAWIGHGASIITYPVANNRYLNVAAFVRDEHGSWPDQNKHTVQANKAEIIEAFSTFGPTARKLIEALPEDQSRWGLFDTLDYPLPTYAFGPIAVAGDAAHGSTPHHGSGAAMGIEDAIVLATILEKAATVLSTVETGAVSKATVLANAFQAYDSVRRERSQWLVSSSRRQGQLSKLEIPEVDSNEKFIKDTSERVTKLYFFDWKAMIVQGIEDFERRMAGSEKV</sequence>
<evidence type="ECO:0000313" key="7">
    <source>
        <dbReference type="Proteomes" id="UP001201262"/>
    </source>
</evidence>
<keyword evidence="7" id="KW-1185">Reference proteome</keyword>
<dbReference type="PANTHER" id="PTHR46720">
    <property type="entry name" value="HYDROXYLASE, PUTATIVE (AFU_ORTHOLOGUE AFUA_3G01460)-RELATED"/>
    <property type="match status" value="1"/>
</dbReference>
<protein>
    <submittedName>
        <fullName evidence="6">Zeaxanthin epoxidase</fullName>
    </submittedName>
</protein>
<dbReference type="PRINTS" id="PR00420">
    <property type="entry name" value="RNGMNOXGNASE"/>
</dbReference>
<keyword evidence="1" id="KW-0285">Flavoprotein</keyword>
<keyword evidence="4" id="KW-0812">Transmembrane</keyword>
<evidence type="ECO:0000313" key="6">
    <source>
        <dbReference type="EMBL" id="KAH8705462.1"/>
    </source>
</evidence>
<dbReference type="Proteomes" id="UP001201262">
    <property type="component" value="Unassembled WGS sequence"/>
</dbReference>
<dbReference type="EMBL" id="JAJTJA010000001">
    <property type="protein sequence ID" value="KAH8705462.1"/>
    <property type="molecule type" value="Genomic_DNA"/>
</dbReference>
<accession>A0AAD4Q6L7</accession>
<dbReference type="Gene3D" id="3.50.50.60">
    <property type="entry name" value="FAD/NAD(P)-binding domain"/>
    <property type="match status" value="1"/>
</dbReference>
<organism evidence="6 7">
    <name type="scientific">Talaromyces proteolyticus</name>
    <dbReference type="NCBI Taxonomy" id="1131652"/>
    <lineage>
        <taxon>Eukaryota</taxon>
        <taxon>Fungi</taxon>
        <taxon>Dikarya</taxon>
        <taxon>Ascomycota</taxon>
        <taxon>Pezizomycotina</taxon>
        <taxon>Eurotiomycetes</taxon>
        <taxon>Eurotiomycetidae</taxon>
        <taxon>Eurotiales</taxon>
        <taxon>Trichocomaceae</taxon>
        <taxon>Talaromyces</taxon>
        <taxon>Talaromyces sect. Bacilispori</taxon>
    </lineage>
</organism>
<keyword evidence="2" id="KW-0274">FAD</keyword>
<dbReference type="InterPro" id="IPR051104">
    <property type="entry name" value="FAD_monoxygenase"/>
</dbReference>
<dbReference type="GeneID" id="70240614"/>
<dbReference type="SUPFAM" id="SSF51905">
    <property type="entry name" value="FAD/NAD(P)-binding domain"/>
    <property type="match status" value="1"/>
</dbReference>
<keyword evidence="3" id="KW-0560">Oxidoreductase</keyword>